<organism evidence="1">
    <name type="scientific">Oryza glumipatula</name>
    <dbReference type="NCBI Taxonomy" id="40148"/>
    <lineage>
        <taxon>Eukaryota</taxon>
        <taxon>Viridiplantae</taxon>
        <taxon>Streptophyta</taxon>
        <taxon>Embryophyta</taxon>
        <taxon>Tracheophyta</taxon>
        <taxon>Spermatophyta</taxon>
        <taxon>Magnoliopsida</taxon>
        <taxon>Liliopsida</taxon>
        <taxon>Poales</taxon>
        <taxon>Poaceae</taxon>
        <taxon>BOP clade</taxon>
        <taxon>Oryzoideae</taxon>
        <taxon>Oryzeae</taxon>
        <taxon>Oryzinae</taxon>
        <taxon>Oryza</taxon>
    </lineage>
</organism>
<proteinExistence type="predicted"/>
<evidence type="ECO:0000313" key="1">
    <source>
        <dbReference type="EnsemblPlants" id="OGLUM11G04770.1"/>
    </source>
</evidence>
<accession>A0A0E0BG21</accession>
<dbReference type="EnsemblPlants" id="OGLUM11G04770.1">
    <property type="protein sequence ID" value="OGLUM11G04770.1"/>
    <property type="gene ID" value="OGLUM11G04770"/>
</dbReference>
<sequence>MVQYGEFGRLCFDCIEIKALEEIIVIPNENAIDGWKKDQPPKEKLPPTSIGGYSALVEMENTHLDKSKFALPRGPEQRRRA</sequence>
<protein>
    <submittedName>
        <fullName evidence="1">Uncharacterized protein</fullName>
    </submittedName>
</protein>
<keyword evidence="2" id="KW-1185">Reference proteome</keyword>
<reference evidence="1" key="1">
    <citation type="submission" date="2015-04" db="UniProtKB">
        <authorList>
            <consortium name="EnsemblPlants"/>
        </authorList>
    </citation>
    <scope>IDENTIFICATION</scope>
</reference>
<evidence type="ECO:0000313" key="2">
    <source>
        <dbReference type="Proteomes" id="UP000026961"/>
    </source>
</evidence>
<reference evidence="1" key="2">
    <citation type="submission" date="2018-05" db="EMBL/GenBank/DDBJ databases">
        <title>OgluRS3 (Oryza glumaepatula Reference Sequence Version 3).</title>
        <authorList>
            <person name="Zhang J."/>
            <person name="Kudrna D."/>
            <person name="Lee S."/>
            <person name="Talag J."/>
            <person name="Welchert J."/>
            <person name="Wing R.A."/>
        </authorList>
    </citation>
    <scope>NUCLEOTIDE SEQUENCE [LARGE SCALE GENOMIC DNA]</scope>
</reference>
<dbReference type="HOGENOM" id="CLU_2577718_0_0_1"/>
<dbReference type="Proteomes" id="UP000026961">
    <property type="component" value="Chromosome 11"/>
</dbReference>
<dbReference type="AlphaFoldDB" id="A0A0E0BG21"/>
<name>A0A0E0BG21_9ORYZ</name>
<dbReference type="Gramene" id="OGLUM11G04770.1">
    <property type="protein sequence ID" value="OGLUM11G04770.1"/>
    <property type="gene ID" value="OGLUM11G04770"/>
</dbReference>